<feature type="domain" description="Major facilitator superfamily (MFS) profile" evidence="13">
    <location>
        <begin position="30"/>
        <end position="453"/>
    </location>
</feature>
<dbReference type="AlphaFoldDB" id="A0ABD2N2S9"/>
<dbReference type="GO" id="GO:0016020">
    <property type="term" value="C:membrane"/>
    <property type="evidence" value="ECO:0007669"/>
    <property type="project" value="UniProtKB-SubCell"/>
</dbReference>
<evidence type="ECO:0000256" key="2">
    <source>
        <dbReference type="ARBA" id="ARBA00008586"/>
    </source>
</evidence>
<dbReference type="InterPro" id="IPR050382">
    <property type="entry name" value="MFS_Na/Anion_cotransporter"/>
</dbReference>
<dbReference type="FunFam" id="1.20.1250.20:FF:000003">
    <property type="entry name" value="Solute carrier family 17 member 3"/>
    <property type="match status" value="1"/>
</dbReference>
<evidence type="ECO:0000313" key="14">
    <source>
        <dbReference type="EMBL" id="KAL3272614.1"/>
    </source>
</evidence>
<keyword evidence="8 12" id="KW-0472">Membrane</keyword>
<dbReference type="GO" id="GO:0015293">
    <property type="term" value="F:symporter activity"/>
    <property type="evidence" value="ECO:0007669"/>
    <property type="project" value="UniProtKB-KW"/>
</dbReference>
<dbReference type="CDD" id="cd17318">
    <property type="entry name" value="MFS_SLC17"/>
    <property type="match status" value="1"/>
</dbReference>
<dbReference type="EMBL" id="JABFTP020000062">
    <property type="protein sequence ID" value="KAL3272614.1"/>
    <property type="molecule type" value="Genomic_DNA"/>
</dbReference>
<keyword evidence="5" id="KW-0769">Symport</keyword>
<feature type="transmembrane region" description="Helical" evidence="12">
    <location>
        <begin position="360"/>
        <end position="382"/>
    </location>
</feature>
<keyword evidence="9" id="KW-0739">Sodium transport</keyword>
<dbReference type="GO" id="GO:0006814">
    <property type="term" value="P:sodium ion transport"/>
    <property type="evidence" value="ECO:0007669"/>
    <property type="project" value="UniProtKB-KW"/>
</dbReference>
<dbReference type="PANTHER" id="PTHR11662">
    <property type="entry name" value="SOLUTE CARRIER FAMILY 17"/>
    <property type="match status" value="1"/>
</dbReference>
<evidence type="ECO:0000256" key="9">
    <source>
        <dbReference type="ARBA" id="ARBA00023201"/>
    </source>
</evidence>
<dbReference type="Gene3D" id="1.20.1250.20">
    <property type="entry name" value="MFS general substrate transporter like domains"/>
    <property type="match status" value="2"/>
</dbReference>
<comment type="function">
    <text evidence="10">May be an inorganic phosphate cotransporter.</text>
</comment>
<keyword evidence="3" id="KW-0813">Transport</keyword>
<evidence type="ECO:0000256" key="1">
    <source>
        <dbReference type="ARBA" id="ARBA00004141"/>
    </source>
</evidence>
<dbReference type="PROSITE" id="PS50850">
    <property type="entry name" value="MFS"/>
    <property type="match status" value="1"/>
</dbReference>
<evidence type="ECO:0000313" key="15">
    <source>
        <dbReference type="Proteomes" id="UP001516400"/>
    </source>
</evidence>
<feature type="transmembrane region" description="Helical" evidence="12">
    <location>
        <begin position="33"/>
        <end position="57"/>
    </location>
</feature>
<dbReference type="FunFam" id="1.20.1250.20:FF:000144">
    <property type="entry name" value="Picot, isoform B"/>
    <property type="match status" value="1"/>
</dbReference>
<evidence type="ECO:0000256" key="7">
    <source>
        <dbReference type="ARBA" id="ARBA00023053"/>
    </source>
</evidence>
<evidence type="ECO:0000256" key="5">
    <source>
        <dbReference type="ARBA" id="ARBA00022847"/>
    </source>
</evidence>
<dbReference type="Proteomes" id="UP001516400">
    <property type="component" value="Unassembled WGS sequence"/>
</dbReference>
<dbReference type="InterPro" id="IPR011701">
    <property type="entry name" value="MFS"/>
</dbReference>
<comment type="caution">
    <text evidence="14">The sequence shown here is derived from an EMBL/GenBank/DDBJ whole genome shotgun (WGS) entry which is preliminary data.</text>
</comment>
<feature type="transmembrane region" description="Helical" evidence="12">
    <location>
        <begin position="197"/>
        <end position="218"/>
    </location>
</feature>
<keyword evidence="4 12" id="KW-0812">Transmembrane</keyword>
<reference evidence="14 15" key="1">
    <citation type="journal article" date="2021" name="BMC Biol.">
        <title>Horizontally acquired antibacterial genes associated with adaptive radiation of ladybird beetles.</title>
        <authorList>
            <person name="Li H.S."/>
            <person name="Tang X.F."/>
            <person name="Huang Y.H."/>
            <person name="Xu Z.Y."/>
            <person name="Chen M.L."/>
            <person name="Du X.Y."/>
            <person name="Qiu B.Y."/>
            <person name="Chen P.T."/>
            <person name="Zhang W."/>
            <person name="Slipinski A."/>
            <person name="Escalona H.E."/>
            <person name="Waterhouse R.M."/>
            <person name="Zwick A."/>
            <person name="Pang H."/>
        </authorList>
    </citation>
    <scope>NUCLEOTIDE SEQUENCE [LARGE SCALE GENOMIC DNA]</scope>
    <source>
        <strain evidence="14">SYSU2018</strain>
    </source>
</reference>
<accession>A0ABD2N2S9</accession>
<evidence type="ECO:0000256" key="11">
    <source>
        <dbReference type="ARBA" id="ARBA00068450"/>
    </source>
</evidence>
<keyword evidence="15" id="KW-1185">Reference proteome</keyword>
<proteinExistence type="inferred from homology"/>
<sequence>MVSVIGKNVEESQKKEKDLKPDKWYGARHTQSILLFVLLSIGYAMRVNLSVGIVAMTDKTASSNPNIPTYDWHDKSVVLSSFFWGYVMLQVLAGYCTTRFGAKWFLAVAMTVNSLACMAIPYMAAKFQSEGVMACRVIQGLSQGFFYPSVHSLLGQWAPTSERSQLGTFVYSGAPFGTIISLPLTGLISASDWGWPMSFYLCAVIGLLWVVWWCFAGYNNPSHHPFISTEERFYIESSLGHLTHETLPTPWKGMFTSMPMWAIVIANFGQCWGYTTLLTEIPNYLHAIIGYDVKSNSLVSAAPYAAYWIISLAIGPISDFLINRRIVSTGTGRKIFNSIGVCGPALALAVLSYIPDHEDLLSVMVLVFAVGINGAVSCGYQVNHIDISPNFSGILMGITNGSSNIFSIIAPLVVQVIVIDESDKSQWRIIFLIASVMYVLSALFFNLFASGEIQEWNQPKPKEIKADKFRNFDNYMVKEKNGVNAKKIEEEKV</sequence>
<comment type="similarity">
    <text evidence="2">Belongs to the major facilitator superfamily. Sodium/anion cotransporter family.</text>
</comment>
<dbReference type="Pfam" id="PF07690">
    <property type="entry name" value="MFS_1"/>
    <property type="match status" value="1"/>
</dbReference>
<feature type="transmembrane region" description="Helical" evidence="12">
    <location>
        <begin position="169"/>
        <end position="190"/>
    </location>
</feature>
<evidence type="ECO:0000256" key="6">
    <source>
        <dbReference type="ARBA" id="ARBA00022989"/>
    </source>
</evidence>
<keyword evidence="9" id="KW-0406">Ion transport</keyword>
<evidence type="ECO:0000256" key="4">
    <source>
        <dbReference type="ARBA" id="ARBA00022692"/>
    </source>
</evidence>
<feature type="transmembrane region" description="Helical" evidence="12">
    <location>
        <begin position="77"/>
        <end position="97"/>
    </location>
</feature>
<dbReference type="InterPro" id="IPR036259">
    <property type="entry name" value="MFS_trans_sf"/>
</dbReference>
<evidence type="ECO:0000256" key="12">
    <source>
        <dbReference type="SAM" id="Phobius"/>
    </source>
</evidence>
<dbReference type="InterPro" id="IPR020846">
    <property type="entry name" value="MFS_dom"/>
</dbReference>
<feature type="transmembrane region" description="Helical" evidence="12">
    <location>
        <begin position="429"/>
        <end position="449"/>
    </location>
</feature>
<gene>
    <name evidence="14" type="ORF">HHI36_014082</name>
</gene>
<evidence type="ECO:0000259" key="13">
    <source>
        <dbReference type="PROSITE" id="PS50850"/>
    </source>
</evidence>
<dbReference type="InterPro" id="IPR005829">
    <property type="entry name" value="Sugar_transporter_CS"/>
</dbReference>
<organism evidence="14 15">
    <name type="scientific">Cryptolaemus montrouzieri</name>
    <dbReference type="NCBI Taxonomy" id="559131"/>
    <lineage>
        <taxon>Eukaryota</taxon>
        <taxon>Metazoa</taxon>
        <taxon>Ecdysozoa</taxon>
        <taxon>Arthropoda</taxon>
        <taxon>Hexapoda</taxon>
        <taxon>Insecta</taxon>
        <taxon>Pterygota</taxon>
        <taxon>Neoptera</taxon>
        <taxon>Endopterygota</taxon>
        <taxon>Coleoptera</taxon>
        <taxon>Polyphaga</taxon>
        <taxon>Cucujiformia</taxon>
        <taxon>Coccinelloidea</taxon>
        <taxon>Coccinellidae</taxon>
        <taxon>Scymninae</taxon>
        <taxon>Scymnini</taxon>
        <taxon>Cryptolaemus</taxon>
    </lineage>
</organism>
<evidence type="ECO:0000256" key="3">
    <source>
        <dbReference type="ARBA" id="ARBA00022448"/>
    </source>
</evidence>
<feature type="transmembrane region" description="Helical" evidence="12">
    <location>
        <begin position="335"/>
        <end position="354"/>
    </location>
</feature>
<feature type="transmembrane region" description="Helical" evidence="12">
    <location>
        <begin position="394"/>
        <end position="417"/>
    </location>
</feature>
<evidence type="ECO:0000256" key="10">
    <source>
        <dbReference type="ARBA" id="ARBA00054632"/>
    </source>
</evidence>
<keyword evidence="7" id="KW-0915">Sodium</keyword>
<comment type="subcellular location">
    <subcellularLocation>
        <location evidence="1">Membrane</location>
        <topology evidence="1">Multi-pass membrane protein</topology>
    </subcellularLocation>
</comment>
<dbReference type="PROSITE" id="PS00217">
    <property type="entry name" value="SUGAR_TRANSPORT_2"/>
    <property type="match status" value="1"/>
</dbReference>
<evidence type="ECO:0000256" key="8">
    <source>
        <dbReference type="ARBA" id="ARBA00023136"/>
    </source>
</evidence>
<dbReference type="PANTHER" id="PTHR11662:SF280">
    <property type="entry name" value="FI21844P1-RELATED"/>
    <property type="match status" value="1"/>
</dbReference>
<feature type="transmembrane region" description="Helical" evidence="12">
    <location>
        <begin position="104"/>
        <end position="124"/>
    </location>
</feature>
<dbReference type="SUPFAM" id="SSF103473">
    <property type="entry name" value="MFS general substrate transporter"/>
    <property type="match status" value="1"/>
</dbReference>
<keyword evidence="6 12" id="KW-1133">Transmembrane helix</keyword>
<name>A0ABD2N2S9_9CUCU</name>
<protein>
    <recommendedName>
        <fullName evidence="11">Putative inorganic phosphate cotransporter</fullName>
    </recommendedName>
</protein>
<feature type="transmembrane region" description="Helical" evidence="12">
    <location>
        <begin position="304"/>
        <end position="323"/>
    </location>
</feature>